<reference evidence="1" key="1">
    <citation type="submission" date="2021-05" db="EMBL/GenBank/DDBJ databases">
        <authorList>
            <person name="Pan Q."/>
            <person name="Jouanno E."/>
            <person name="Zahm M."/>
            <person name="Klopp C."/>
            <person name="Cabau C."/>
            <person name="Louis A."/>
            <person name="Berthelot C."/>
            <person name="Parey E."/>
            <person name="Roest Crollius H."/>
            <person name="Montfort J."/>
            <person name="Robinson-Rechavi M."/>
            <person name="Bouchez O."/>
            <person name="Lampietro C."/>
            <person name="Lopez Roques C."/>
            <person name="Donnadieu C."/>
            <person name="Postlethwait J."/>
            <person name="Bobe J."/>
            <person name="Dillon D."/>
            <person name="Chandos A."/>
            <person name="von Hippel F."/>
            <person name="Guiguen Y."/>
        </authorList>
    </citation>
    <scope>NUCLEOTIDE SEQUENCE</scope>
    <source>
        <strain evidence="1">YG-Jan2019</strain>
    </source>
</reference>
<gene>
    <name evidence="1" type="ORF">DPEC_G00286100</name>
</gene>
<accession>A0ACC2FK02</accession>
<comment type="caution">
    <text evidence="1">The sequence shown here is derived from an EMBL/GenBank/DDBJ whole genome shotgun (WGS) entry which is preliminary data.</text>
</comment>
<proteinExistence type="predicted"/>
<evidence type="ECO:0000313" key="1">
    <source>
        <dbReference type="EMBL" id="KAJ7991651.1"/>
    </source>
</evidence>
<dbReference type="Proteomes" id="UP001157502">
    <property type="component" value="Chromosome 26"/>
</dbReference>
<name>A0ACC2FK02_DALPE</name>
<organism evidence="1 2">
    <name type="scientific">Dallia pectoralis</name>
    <name type="common">Alaska blackfish</name>
    <dbReference type="NCBI Taxonomy" id="75939"/>
    <lineage>
        <taxon>Eukaryota</taxon>
        <taxon>Metazoa</taxon>
        <taxon>Chordata</taxon>
        <taxon>Craniata</taxon>
        <taxon>Vertebrata</taxon>
        <taxon>Euteleostomi</taxon>
        <taxon>Actinopterygii</taxon>
        <taxon>Neopterygii</taxon>
        <taxon>Teleostei</taxon>
        <taxon>Protacanthopterygii</taxon>
        <taxon>Esociformes</taxon>
        <taxon>Umbridae</taxon>
        <taxon>Dallia</taxon>
    </lineage>
</organism>
<keyword evidence="2" id="KW-1185">Reference proteome</keyword>
<sequence>MLPLNHPVISFHQTLPSFLFIKAPGRVFLINQRNSSDPRGLAGAEHACAVNDARLATAEELRHAVLECSFSACTQGWLEGGSVGTTVCSHMGGALKAVDVNIGNATEDNTQLDIFCVKDKGVPCGDPPAFPNTQLQRQTGFEIGEELLYACLPGHVMPSGQSAFSLMCDSCGEWYGLVQLCVKDKTEAHIDYEDKFTDDHLPYNTNTGEEPVEGRDEEVYEQTAFVHEVKGAGEEENRDQGQLEVETEEEAHGDVEPQAEVWGGVLTGEEGAVEDSTDHLLKEDKTAVPEATEVPVSLLSQKHLFWFPSEAFQEVEDVEAPHTPITVNTPPEVDSRVSGSQSEESKEDSQPEDTNDYDSHEVHSQQPVDPKDDDDQTNPDRRESSEEVLEGEDHVVKQPDNADHDTYDSEEAHRGDQGQHEEDGIDNYDREEAHREDRGQHREEDHEKDDREEAGQDDSDDGQNQHEDDDRIHHHNHGEHEDHDTDDVTDQHDDLNPSTHHKDHYEVEHQDGHDDHSENDRDDLNHHDPDDHDDHDDNDDHNDHDDRGHNSNGKRVVPPAVMTTSDPRTVTQAVAGEGVVASTDETWLDGYPISQEETNTKKVGVISTIEGVDPQAQEEDGLVVVGATDSPNDVESSRPSTRRAVPVDKNKDHGWVGRLSPTPSSLFPESTPLDSHSADYATPSVTSSQGNAARPASTDPWETPDHVQPFLEHHPAPTVWTDDVNDEDEHVEWPNRTRPGEERQGEEGEREGEKGETGCSGGSEDCPPPPPPSHGRGPTVAAIVIAVCAVAVATAVGAWCYRQKQQKSSMYEMNGKGQSLSRHGQQIEMQQKV</sequence>
<dbReference type="EMBL" id="CM055753">
    <property type="protein sequence ID" value="KAJ7991651.1"/>
    <property type="molecule type" value="Genomic_DNA"/>
</dbReference>
<evidence type="ECO:0000313" key="2">
    <source>
        <dbReference type="Proteomes" id="UP001157502"/>
    </source>
</evidence>
<protein>
    <submittedName>
        <fullName evidence="1">Uncharacterized protein</fullName>
    </submittedName>
</protein>